<reference evidence="2 3" key="1">
    <citation type="submission" date="2016-10" db="EMBL/GenBank/DDBJ databases">
        <authorList>
            <person name="de Groot N.N."/>
        </authorList>
    </citation>
    <scope>NUCLEOTIDE SEQUENCE [LARGE SCALE GENOMIC DNA]</scope>
    <source>
        <strain>J11</strain>
        <strain evidence="3">PG 39</strain>
    </source>
</reference>
<name>A0A1I2TFC8_9CORY</name>
<feature type="transmembrane region" description="Helical" evidence="1">
    <location>
        <begin position="7"/>
        <end position="24"/>
    </location>
</feature>
<dbReference type="Proteomes" id="UP000199065">
    <property type="component" value="Unassembled WGS sequence"/>
</dbReference>
<gene>
    <name evidence="2" type="ORF">SAMN05660282_01474</name>
</gene>
<accession>A0A1I2TFC8</accession>
<proteinExistence type="predicted"/>
<keyword evidence="1" id="KW-0812">Transmembrane</keyword>
<dbReference type="EMBL" id="FOPJ01000008">
    <property type="protein sequence ID" value="SFG63555.1"/>
    <property type="molecule type" value="Genomic_DNA"/>
</dbReference>
<evidence type="ECO:0000256" key="1">
    <source>
        <dbReference type="SAM" id="Phobius"/>
    </source>
</evidence>
<organism evidence="2 3">
    <name type="scientific">Corynebacterium spheniscorum</name>
    <dbReference type="NCBI Taxonomy" id="185761"/>
    <lineage>
        <taxon>Bacteria</taxon>
        <taxon>Bacillati</taxon>
        <taxon>Actinomycetota</taxon>
        <taxon>Actinomycetes</taxon>
        <taxon>Mycobacteriales</taxon>
        <taxon>Corynebacteriaceae</taxon>
        <taxon>Corynebacterium</taxon>
    </lineage>
</organism>
<feature type="transmembrane region" description="Helical" evidence="1">
    <location>
        <begin position="36"/>
        <end position="56"/>
    </location>
</feature>
<protein>
    <submittedName>
        <fullName evidence="2">Uncharacterized protein</fullName>
    </submittedName>
</protein>
<evidence type="ECO:0000313" key="2">
    <source>
        <dbReference type="EMBL" id="SFG63555.1"/>
    </source>
</evidence>
<keyword evidence="1" id="KW-1133">Transmembrane helix</keyword>
<sequence>MDTFRQFLVRWIIMILIIGAYVIFRDVIGWDENLSWSRFADFVALGTLGLFLLAVYSPKKAD</sequence>
<dbReference type="RefSeq" id="WP_092285960.1">
    <property type="nucleotide sequence ID" value="NZ_FOPJ01000008.1"/>
</dbReference>
<evidence type="ECO:0000313" key="3">
    <source>
        <dbReference type="Proteomes" id="UP000199065"/>
    </source>
</evidence>
<keyword evidence="3" id="KW-1185">Reference proteome</keyword>
<dbReference type="AlphaFoldDB" id="A0A1I2TFC8"/>
<keyword evidence="1" id="KW-0472">Membrane</keyword>